<reference evidence="1" key="1">
    <citation type="journal article" date="2014" name="Int. J. Syst. Evol. Microbiol.">
        <title>Complete genome of a new Firmicutes species belonging to the dominant human colonic microbiota ('Ruminococcus bicirculans') reveals two chromosomes and a selective capacity to utilize plant glucans.</title>
        <authorList>
            <consortium name="NISC Comparative Sequencing Program"/>
            <person name="Wegmann U."/>
            <person name="Louis P."/>
            <person name="Goesmann A."/>
            <person name="Henrissat B."/>
            <person name="Duncan S.H."/>
            <person name="Flint H.J."/>
        </authorList>
    </citation>
    <scope>NUCLEOTIDE SEQUENCE</scope>
    <source>
        <strain evidence="1">NBRC 108219</strain>
    </source>
</reference>
<comment type="caution">
    <text evidence="1">The sequence shown here is derived from an EMBL/GenBank/DDBJ whole genome shotgun (WGS) entry which is preliminary data.</text>
</comment>
<sequence length="50" mass="5351">MAQVVGLAPGVGVRTHWDVSGSPPCQNAVGLPFRITLEWVTGSYRTVEPN</sequence>
<evidence type="ECO:0000313" key="2">
    <source>
        <dbReference type="Proteomes" id="UP001161391"/>
    </source>
</evidence>
<evidence type="ECO:0000313" key="1">
    <source>
        <dbReference type="EMBL" id="GLQ22784.1"/>
    </source>
</evidence>
<name>A0ABQ5V7S9_9PROT</name>
<accession>A0ABQ5V7S9</accession>
<organism evidence="1 2">
    <name type="scientific">Algimonas ampicilliniresistens</name>
    <dbReference type="NCBI Taxonomy" id="1298735"/>
    <lineage>
        <taxon>Bacteria</taxon>
        <taxon>Pseudomonadati</taxon>
        <taxon>Pseudomonadota</taxon>
        <taxon>Alphaproteobacteria</taxon>
        <taxon>Maricaulales</taxon>
        <taxon>Robiginitomaculaceae</taxon>
        <taxon>Algimonas</taxon>
    </lineage>
</organism>
<dbReference type="Proteomes" id="UP001161391">
    <property type="component" value="Unassembled WGS sequence"/>
</dbReference>
<reference evidence="1" key="2">
    <citation type="submission" date="2023-01" db="EMBL/GenBank/DDBJ databases">
        <title>Draft genome sequence of Algimonas ampicilliniresistens strain NBRC 108219.</title>
        <authorList>
            <person name="Sun Q."/>
            <person name="Mori K."/>
        </authorList>
    </citation>
    <scope>NUCLEOTIDE SEQUENCE</scope>
    <source>
        <strain evidence="1">NBRC 108219</strain>
    </source>
</reference>
<keyword evidence="2" id="KW-1185">Reference proteome</keyword>
<dbReference type="EMBL" id="BSNK01000001">
    <property type="protein sequence ID" value="GLQ22784.1"/>
    <property type="molecule type" value="Genomic_DNA"/>
</dbReference>
<protein>
    <submittedName>
        <fullName evidence="1">Uncharacterized protein</fullName>
    </submittedName>
</protein>
<proteinExistence type="predicted"/>
<gene>
    <name evidence="1" type="ORF">GCM10007853_06580</name>
</gene>